<dbReference type="CDD" id="cd18186">
    <property type="entry name" value="BTB_POZ_ZBTB_KLHL-like"/>
    <property type="match status" value="1"/>
</dbReference>
<dbReference type="PROSITE" id="PS50097">
    <property type="entry name" value="BTB"/>
    <property type="match status" value="1"/>
</dbReference>
<sequence length="244" mass="28144">MAPSKGKDSTGIPPRPAKFATVSIGPEEVKFMVHKELLTSHSNFFRAALNGRFKEAEDRIVRLRDEDAGVFRFFVHWLYHKRFPNKHDAGNLYQMWAGESTNGADTMENLVFLYVFCEKYDAPELKIKTITCLYEHLDDPAMGCPLPDVDTVKYVFDSLHESSPLCNLLADAHCHWANDDVWSDFDEGIWPPAFIGKVLRQYTAYAQGGRDRFSFLEPCDYHEHKTREEQSACQKQQEEELEKL</sequence>
<dbReference type="EMBL" id="JAPEUY010000016">
    <property type="protein sequence ID" value="KAJ4365071.1"/>
    <property type="molecule type" value="Genomic_DNA"/>
</dbReference>
<feature type="domain" description="BTB" evidence="1">
    <location>
        <begin position="20"/>
        <end position="87"/>
    </location>
</feature>
<reference evidence="2" key="1">
    <citation type="submission" date="2022-10" db="EMBL/GenBank/DDBJ databases">
        <title>Tapping the CABI collections for fungal endophytes: first genome assemblies for Collariella, Neodidymelliopsis, Ascochyta clinopodiicola, Didymella pomorum, Didymosphaeria variabile, Neocosmospora piperis and Neocucurbitaria cava.</title>
        <authorList>
            <person name="Hill R."/>
        </authorList>
    </citation>
    <scope>NUCLEOTIDE SEQUENCE</scope>
    <source>
        <strain evidence="2">IMI 356814</strain>
    </source>
</reference>
<dbReference type="AlphaFoldDB" id="A0A9W9CI70"/>
<organism evidence="2 3">
    <name type="scientific">Neocucurbitaria cava</name>
    <dbReference type="NCBI Taxonomy" id="798079"/>
    <lineage>
        <taxon>Eukaryota</taxon>
        <taxon>Fungi</taxon>
        <taxon>Dikarya</taxon>
        <taxon>Ascomycota</taxon>
        <taxon>Pezizomycotina</taxon>
        <taxon>Dothideomycetes</taxon>
        <taxon>Pleosporomycetidae</taxon>
        <taxon>Pleosporales</taxon>
        <taxon>Pleosporineae</taxon>
        <taxon>Cucurbitariaceae</taxon>
        <taxon>Neocucurbitaria</taxon>
    </lineage>
</organism>
<evidence type="ECO:0000313" key="3">
    <source>
        <dbReference type="Proteomes" id="UP001140560"/>
    </source>
</evidence>
<dbReference type="SUPFAM" id="SSF54695">
    <property type="entry name" value="POZ domain"/>
    <property type="match status" value="1"/>
</dbReference>
<comment type="caution">
    <text evidence="2">The sequence shown here is derived from an EMBL/GenBank/DDBJ whole genome shotgun (WGS) entry which is preliminary data.</text>
</comment>
<dbReference type="OrthoDB" id="194443at2759"/>
<evidence type="ECO:0000313" key="2">
    <source>
        <dbReference type="EMBL" id="KAJ4365071.1"/>
    </source>
</evidence>
<dbReference type="PANTHER" id="PTHR47843:SF2">
    <property type="entry name" value="BTB DOMAIN-CONTAINING PROTEIN"/>
    <property type="match status" value="1"/>
</dbReference>
<accession>A0A9W9CI70</accession>
<dbReference type="Pfam" id="PF00651">
    <property type="entry name" value="BTB"/>
    <property type="match status" value="1"/>
</dbReference>
<dbReference type="Proteomes" id="UP001140560">
    <property type="component" value="Unassembled WGS sequence"/>
</dbReference>
<dbReference type="PANTHER" id="PTHR47843">
    <property type="entry name" value="BTB DOMAIN-CONTAINING PROTEIN-RELATED"/>
    <property type="match status" value="1"/>
</dbReference>
<protein>
    <recommendedName>
        <fullName evidence="1">BTB domain-containing protein</fullName>
    </recommendedName>
</protein>
<name>A0A9W9CI70_9PLEO</name>
<proteinExistence type="predicted"/>
<evidence type="ECO:0000259" key="1">
    <source>
        <dbReference type="PROSITE" id="PS50097"/>
    </source>
</evidence>
<keyword evidence="3" id="KW-1185">Reference proteome</keyword>
<dbReference type="Gene3D" id="3.30.710.10">
    <property type="entry name" value="Potassium Channel Kv1.1, Chain A"/>
    <property type="match status" value="1"/>
</dbReference>
<gene>
    <name evidence="2" type="ORF">N0V83_008688</name>
</gene>
<dbReference type="SMART" id="SM00225">
    <property type="entry name" value="BTB"/>
    <property type="match status" value="1"/>
</dbReference>
<dbReference type="InterPro" id="IPR000210">
    <property type="entry name" value="BTB/POZ_dom"/>
</dbReference>
<dbReference type="InterPro" id="IPR011333">
    <property type="entry name" value="SKP1/BTB/POZ_sf"/>
</dbReference>